<dbReference type="InterPro" id="IPR054612">
    <property type="entry name" value="Phage_capsid-like_C"/>
</dbReference>
<evidence type="ECO:0000313" key="5">
    <source>
        <dbReference type="Proteomes" id="UP001486565"/>
    </source>
</evidence>
<gene>
    <name evidence="4" type="ORF">QBE51_03660</name>
</gene>
<feature type="domain" description="Phage capsid-like C-terminal" evidence="3">
    <location>
        <begin position="126"/>
        <end position="399"/>
    </location>
</feature>
<feature type="coiled-coil region" evidence="2">
    <location>
        <begin position="3"/>
        <end position="59"/>
    </location>
</feature>
<evidence type="ECO:0000256" key="2">
    <source>
        <dbReference type="SAM" id="Coils"/>
    </source>
</evidence>
<protein>
    <submittedName>
        <fullName evidence="4">Phage major capsid protein</fullName>
    </submittedName>
</protein>
<accession>A0ABZ2Y9F4</accession>
<organism evidence="4 5">
    <name type="scientific">Defluviitalea saccharophila</name>
    <dbReference type="NCBI Taxonomy" id="879970"/>
    <lineage>
        <taxon>Bacteria</taxon>
        <taxon>Bacillati</taxon>
        <taxon>Bacillota</taxon>
        <taxon>Clostridia</taxon>
        <taxon>Lachnospirales</taxon>
        <taxon>Defluviitaleaceae</taxon>
        <taxon>Defluviitalea</taxon>
    </lineage>
</organism>
<evidence type="ECO:0000256" key="1">
    <source>
        <dbReference type="ARBA" id="ARBA00004328"/>
    </source>
</evidence>
<dbReference type="EMBL" id="CP121687">
    <property type="protein sequence ID" value="WZL70637.1"/>
    <property type="molecule type" value="Genomic_DNA"/>
</dbReference>
<evidence type="ECO:0000259" key="3">
    <source>
        <dbReference type="Pfam" id="PF05065"/>
    </source>
</evidence>
<proteinExistence type="predicted"/>
<dbReference type="SUPFAM" id="SSF56563">
    <property type="entry name" value="Major capsid protein gp5"/>
    <property type="match status" value="1"/>
</dbReference>
<dbReference type="Pfam" id="PF05065">
    <property type="entry name" value="Phage_capsid"/>
    <property type="match status" value="1"/>
</dbReference>
<dbReference type="Proteomes" id="UP001486565">
    <property type="component" value="Chromosome"/>
</dbReference>
<dbReference type="NCBIfam" id="TIGR01554">
    <property type="entry name" value="major_cap_HK97"/>
    <property type="match status" value="1"/>
</dbReference>
<evidence type="ECO:0000313" key="4">
    <source>
        <dbReference type="EMBL" id="WZL70637.1"/>
    </source>
</evidence>
<sequence>MTKEQYLAKRAELVNQAQNFIDEGKMEEANAKMEEIRTLDNEYEAAAQAQANLNALNDNTRITNIQSLSKNIDGEVIDAMNNEKEKIDLFDTIEYRKAFMNHVIKGTPIPEKFINADANTKTTDVGSVIPTTVLEKIIEKLEATGMILPLVTRTSYKGGLAIPTSAVKPVATWVAEGAGSDKQKKTTGQIVFGYYKLRCAVSMSFETSVVTLPVFETTLINNVTEAMVKALEQAIISGSGVGQPTGILTEIAPEGQNIEIAADEDVDYETLINAEAALPLAYESEAVWCMTKKTFMKFIGMVDANGQPIARVNYGINGRPERTLLGRTVVLNDYMTSLGANLTEDTVVAFLFNFKDYVLNTNFNITLKRYEDNETDDQVTKAIMLADGKVVDKNSLVTITKKAGE</sequence>
<comment type="subcellular location">
    <subcellularLocation>
        <location evidence="1">Virion</location>
    </subcellularLocation>
</comment>
<name>A0ABZ2Y9F4_9FIRM</name>
<reference evidence="4 5" key="1">
    <citation type="submission" date="2023-03" db="EMBL/GenBank/DDBJ databases">
        <title>Novel Species.</title>
        <authorList>
            <person name="Ma S."/>
        </authorList>
    </citation>
    <scope>NUCLEOTIDE SEQUENCE [LARGE SCALE GENOMIC DNA]</scope>
    <source>
        <strain evidence="4 5">LIND6LT2</strain>
    </source>
</reference>
<keyword evidence="2" id="KW-0175">Coiled coil</keyword>
<dbReference type="RefSeq" id="WP_341877599.1">
    <property type="nucleotide sequence ID" value="NZ_CP121687.1"/>
</dbReference>
<keyword evidence="5" id="KW-1185">Reference proteome</keyword>
<dbReference type="InterPro" id="IPR024455">
    <property type="entry name" value="Phage_capsid"/>
</dbReference>